<organism evidence="3 4">
    <name type="scientific">Paraburkholderia metrosideri</name>
    <dbReference type="NCBI Taxonomy" id="580937"/>
    <lineage>
        <taxon>Bacteria</taxon>
        <taxon>Pseudomonadati</taxon>
        <taxon>Pseudomonadota</taxon>
        <taxon>Betaproteobacteria</taxon>
        <taxon>Burkholderiales</taxon>
        <taxon>Burkholderiaceae</taxon>
        <taxon>Paraburkholderia</taxon>
    </lineage>
</organism>
<evidence type="ECO:0000313" key="3">
    <source>
        <dbReference type="EMBL" id="MFM0642417.1"/>
    </source>
</evidence>
<keyword evidence="1" id="KW-0560">Oxidoreductase</keyword>
<dbReference type="PROSITE" id="PS51257">
    <property type="entry name" value="PROKAR_LIPOPROTEIN"/>
    <property type="match status" value="1"/>
</dbReference>
<dbReference type="Proteomes" id="UP001629432">
    <property type="component" value="Unassembled WGS sequence"/>
</dbReference>
<accession>A0ABW9E5A2</accession>
<evidence type="ECO:0000313" key="4">
    <source>
        <dbReference type="Proteomes" id="UP001629432"/>
    </source>
</evidence>
<dbReference type="PANTHER" id="PTHR43625">
    <property type="entry name" value="AFLATOXIN B1 ALDEHYDE REDUCTASE"/>
    <property type="match status" value="1"/>
</dbReference>
<proteinExistence type="predicted"/>
<dbReference type="InterPro" id="IPR036812">
    <property type="entry name" value="NAD(P)_OxRdtase_dom_sf"/>
</dbReference>
<sequence>MIPKRKLGQQGLEVSSIGLGCMGMSCEYGTADESESISTIHRAIELGCTFFDTAEVYGPFTNEELLGRALQGRRHQIVVATKFGFAIDNPERSETDSRPEHIREVVDASLRRLKTDHIDLLYQHRVDPLVPIEDVAGAVSDLVRAGKVRFFGLSEAGVETIRRAHSVHPVSALQSEYSLWERGLEAEIIPVIHELGIGLVPFSPLGRGFLTGVAKRAEEYPADDFRSRNDPRLQGANFDANIRAAALVHEMATRKGVLPGQVALGWLLHQADDIVPIPGTKRRSYLEQNIAAASVQLSIDDVAALNAAMPPGVAIGLRYNEANLALLDRK</sequence>
<keyword evidence="4" id="KW-1185">Reference proteome</keyword>
<name>A0ABW9E5A2_9BURK</name>
<dbReference type="PANTHER" id="PTHR43625:SF99">
    <property type="entry name" value="ALDO-KETO REDUCTASE 1-RELATED"/>
    <property type="match status" value="1"/>
</dbReference>
<dbReference type="InterPro" id="IPR023210">
    <property type="entry name" value="NADP_OxRdtase_dom"/>
</dbReference>
<dbReference type="SUPFAM" id="SSF51430">
    <property type="entry name" value="NAD(P)-linked oxidoreductase"/>
    <property type="match status" value="1"/>
</dbReference>
<dbReference type="Pfam" id="PF00248">
    <property type="entry name" value="Aldo_ket_red"/>
    <property type="match status" value="1"/>
</dbReference>
<evidence type="ECO:0000259" key="2">
    <source>
        <dbReference type="Pfam" id="PF00248"/>
    </source>
</evidence>
<evidence type="ECO:0000256" key="1">
    <source>
        <dbReference type="ARBA" id="ARBA00023002"/>
    </source>
</evidence>
<comment type="caution">
    <text evidence="3">The sequence shown here is derived from an EMBL/GenBank/DDBJ whole genome shotgun (WGS) entry which is preliminary data.</text>
</comment>
<dbReference type="InterPro" id="IPR050791">
    <property type="entry name" value="Aldo-Keto_reductase"/>
</dbReference>
<gene>
    <name evidence="3" type="ORF">PQQ63_37695</name>
</gene>
<reference evidence="3 4" key="1">
    <citation type="journal article" date="2024" name="Chem. Sci.">
        <title>Discovery of megapolipeptins by genome mining of a Burkholderiales bacteria collection.</title>
        <authorList>
            <person name="Paulo B.S."/>
            <person name="Recchia M.J.J."/>
            <person name="Lee S."/>
            <person name="Fergusson C.H."/>
            <person name="Romanowski S.B."/>
            <person name="Hernandez A."/>
            <person name="Krull N."/>
            <person name="Liu D.Y."/>
            <person name="Cavanagh H."/>
            <person name="Bos A."/>
            <person name="Gray C.A."/>
            <person name="Murphy B.T."/>
            <person name="Linington R.G."/>
            <person name="Eustaquio A.S."/>
        </authorList>
    </citation>
    <scope>NUCLEOTIDE SEQUENCE [LARGE SCALE GENOMIC DNA]</scope>
    <source>
        <strain evidence="3 4">RL17-338-BIC-A</strain>
    </source>
</reference>
<dbReference type="Gene3D" id="3.20.20.100">
    <property type="entry name" value="NADP-dependent oxidoreductase domain"/>
    <property type="match status" value="1"/>
</dbReference>
<dbReference type="RefSeq" id="WP_408238110.1">
    <property type="nucleotide sequence ID" value="NZ_JAQQCF010000072.1"/>
</dbReference>
<protein>
    <submittedName>
        <fullName evidence="3">Aldo/keto reductase</fullName>
    </submittedName>
</protein>
<feature type="domain" description="NADP-dependent oxidoreductase" evidence="2">
    <location>
        <begin position="17"/>
        <end position="307"/>
    </location>
</feature>
<dbReference type="EMBL" id="JAQQCF010000072">
    <property type="protein sequence ID" value="MFM0642417.1"/>
    <property type="molecule type" value="Genomic_DNA"/>
</dbReference>
<dbReference type="CDD" id="cd19076">
    <property type="entry name" value="AKR_AKR13A_13D"/>
    <property type="match status" value="1"/>
</dbReference>